<sequence length="300" mass="34615">MLNPLIALKNRISSKHLERMYLSFILPKIEFGSIFYNCAPNYALITLDRLHYRAALVVTVAIKGSSEIKVLSALIWKSLSERRQEKMATLMYKVTKNKVPRYVHDIYRNLQNPGVERALLARHEYNIPARSSTKFTNSPAIAPIRIWKTISFDVKNSPSISAFKSRYNKWKYNPNPRSVLTTKLNLKRSIEIKLNRIRVDLASRADFYRHNFKEFTDPSCPCGYQQQTKSHLLLDCPLSNGAREVFTQNLKELPSFNYNNFATLTKSSKIKIMLFGDCKLSDECNKEITNLSANLIDKII</sequence>
<evidence type="ECO:0000313" key="2">
    <source>
        <dbReference type="Proteomes" id="UP000749559"/>
    </source>
</evidence>
<protein>
    <submittedName>
        <fullName evidence="1">Uncharacterized protein</fullName>
    </submittedName>
</protein>
<dbReference type="EMBL" id="CAIIXF020000002">
    <property type="protein sequence ID" value="CAH1778362.1"/>
    <property type="molecule type" value="Genomic_DNA"/>
</dbReference>
<evidence type="ECO:0000313" key="1">
    <source>
        <dbReference type="EMBL" id="CAH1778362.1"/>
    </source>
</evidence>
<dbReference type="Proteomes" id="UP000749559">
    <property type="component" value="Unassembled WGS sequence"/>
</dbReference>
<gene>
    <name evidence="1" type="ORF">OFUS_LOCUS5291</name>
</gene>
<name>A0A8S4NBP5_OWEFU</name>
<organism evidence="1 2">
    <name type="scientific">Owenia fusiformis</name>
    <name type="common">Polychaete worm</name>
    <dbReference type="NCBI Taxonomy" id="6347"/>
    <lineage>
        <taxon>Eukaryota</taxon>
        <taxon>Metazoa</taxon>
        <taxon>Spiralia</taxon>
        <taxon>Lophotrochozoa</taxon>
        <taxon>Annelida</taxon>
        <taxon>Polychaeta</taxon>
        <taxon>Sedentaria</taxon>
        <taxon>Canalipalpata</taxon>
        <taxon>Sabellida</taxon>
        <taxon>Oweniida</taxon>
        <taxon>Oweniidae</taxon>
        <taxon>Owenia</taxon>
    </lineage>
</organism>
<reference evidence="1" key="1">
    <citation type="submission" date="2022-03" db="EMBL/GenBank/DDBJ databases">
        <authorList>
            <person name="Martin C."/>
        </authorList>
    </citation>
    <scope>NUCLEOTIDE SEQUENCE</scope>
</reference>
<accession>A0A8S4NBP5</accession>
<dbReference type="OrthoDB" id="6138349at2759"/>
<proteinExistence type="predicted"/>
<comment type="caution">
    <text evidence="1">The sequence shown here is derived from an EMBL/GenBank/DDBJ whole genome shotgun (WGS) entry which is preliminary data.</text>
</comment>
<dbReference type="AlphaFoldDB" id="A0A8S4NBP5"/>
<keyword evidence="2" id="KW-1185">Reference proteome</keyword>